<protein>
    <submittedName>
        <fullName evidence="4">Uncharacterized protein</fullName>
    </submittedName>
</protein>
<organism evidence="4 5">
    <name type="scientific">Aspergillus terreus (strain NIH 2624 / FGSC A1156)</name>
    <dbReference type="NCBI Taxonomy" id="341663"/>
    <lineage>
        <taxon>Eukaryota</taxon>
        <taxon>Fungi</taxon>
        <taxon>Dikarya</taxon>
        <taxon>Ascomycota</taxon>
        <taxon>Pezizomycotina</taxon>
        <taxon>Eurotiomycetes</taxon>
        <taxon>Eurotiomycetidae</taxon>
        <taxon>Eurotiales</taxon>
        <taxon>Aspergillaceae</taxon>
        <taxon>Aspergillus</taxon>
        <taxon>Aspergillus subgen. Circumdati</taxon>
    </lineage>
</organism>
<evidence type="ECO:0000313" key="5">
    <source>
        <dbReference type="Proteomes" id="UP000007963"/>
    </source>
</evidence>
<feature type="transmembrane region" description="Helical" evidence="2">
    <location>
        <begin position="83"/>
        <end position="104"/>
    </location>
</feature>
<dbReference type="HOGENOM" id="CLU_1586130_0_0_1"/>
<dbReference type="RefSeq" id="XP_001216702.1">
    <property type="nucleotide sequence ID" value="XM_001216702.1"/>
</dbReference>
<feature type="chain" id="PRO_5004170157" evidence="3">
    <location>
        <begin position="24"/>
        <end position="168"/>
    </location>
</feature>
<dbReference type="GeneID" id="4353400"/>
<keyword evidence="3" id="KW-0732">Signal</keyword>
<dbReference type="VEuPathDB" id="FungiDB:ATEG_08081"/>
<dbReference type="Proteomes" id="UP000007963">
    <property type="component" value="Unassembled WGS sequence"/>
</dbReference>
<sequence length="168" mass="18387">MSIFQTLFVLYLWVWTLPATTLARPYPTSTTSPSLLCTTADPSLPSAIDTTPTASTLTLLARERPAFKRSRPRRKGRGGIPPAAAILLPIIILFLSMTSILLCARIGSRKGETRGQVWGDSAVDNQTRQEGEGQPPPLQPPARQQQQDLELSEIDEAPPPPYSREAPK</sequence>
<accession>Q0CE03</accession>
<reference evidence="5" key="1">
    <citation type="submission" date="2005-09" db="EMBL/GenBank/DDBJ databases">
        <title>Annotation of the Aspergillus terreus NIH2624 genome.</title>
        <authorList>
            <person name="Birren B.W."/>
            <person name="Lander E.S."/>
            <person name="Galagan J.E."/>
            <person name="Nusbaum C."/>
            <person name="Devon K."/>
            <person name="Henn M."/>
            <person name="Ma L.-J."/>
            <person name="Jaffe D.B."/>
            <person name="Butler J."/>
            <person name="Alvarez P."/>
            <person name="Gnerre S."/>
            <person name="Grabherr M."/>
            <person name="Kleber M."/>
            <person name="Mauceli E.W."/>
            <person name="Brockman W."/>
            <person name="Rounsley S."/>
            <person name="Young S.K."/>
            <person name="LaButti K."/>
            <person name="Pushparaj V."/>
            <person name="DeCaprio D."/>
            <person name="Crawford M."/>
            <person name="Koehrsen M."/>
            <person name="Engels R."/>
            <person name="Montgomery P."/>
            <person name="Pearson M."/>
            <person name="Howarth C."/>
            <person name="Larson L."/>
            <person name="Luoma S."/>
            <person name="White J."/>
            <person name="Alvarado L."/>
            <person name="Kodira C.D."/>
            <person name="Zeng Q."/>
            <person name="Oleary S."/>
            <person name="Yandava C."/>
            <person name="Denning D.W."/>
            <person name="Nierman W.C."/>
            <person name="Milne T."/>
            <person name="Madden K."/>
        </authorList>
    </citation>
    <scope>NUCLEOTIDE SEQUENCE [LARGE SCALE GENOMIC DNA]</scope>
    <source>
        <strain evidence="5">NIH 2624 / FGSC A1156</strain>
    </source>
</reference>
<keyword evidence="2" id="KW-1133">Transmembrane helix</keyword>
<evidence type="ECO:0000256" key="3">
    <source>
        <dbReference type="SAM" id="SignalP"/>
    </source>
</evidence>
<feature type="signal peptide" evidence="3">
    <location>
        <begin position="1"/>
        <end position="23"/>
    </location>
</feature>
<gene>
    <name evidence="4" type="ORF">ATEG_08081</name>
</gene>
<evidence type="ECO:0000256" key="1">
    <source>
        <dbReference type="SAM" id="MobiDB-lite"/>
    </source>
</evidence>
<evidence type="ECO:0000256" key="2">
    <source>
        <dbReference type="SAM" id="Phobius"/>
    </source>
</evidence>
<keyword evidence="2" id="KW-0472">Membrane</keyword>
<proteinExistence type="predicted"/>
<evidence type="ECO:0000313" key="4">
    <source>
        <dbReference type="EMBL" id="EAU31254.1"/>
    </source>
</evidence>
<feature type="region of interest" description="Disordered" evidence="1">
    <location>
        <begin position="113"/>
        <end position="168"/>
    </location>
</feature>
<keyword evidence="2" id="KW-0812">Transmembrane</keyword>
<dbReference type="EMBL" id="CH476605">
    <property type="protein sequence ID" value="EAU31254.1"/>
    <property type="molecule type" value="Genomic_DNA"/>
</dbReference>
<name>Q0CE03_ASPTN</name>
<dbReference type="AlphaFoldDB" id="Q0CE03"/>